<reference evidence="1 2" key="1">
    <citation type="submission" date="2016-04" db="EMBL/GenBank/DDBJ databases">
        <title>A degradative enzymes factory behind the ericoid mycorrhizal symbiosis.</title>
        <authorList>
            <consortium name="DOE Joint Genome Institute"/>
            <person name="Martino E."/>
            <person name="Morin E."/>
            <person name="Grelet G."/>
            <person name="Kuo A."/>
            <person name="Kohler A."/>
            <person name="Daghino S."/>
            <person name="Barry K."/>
            <person name="Choi C."/>
            <person name="Cichocki N."/>
            <person name="Clum A."/>
            <person name="Copeland A."/>
            <person name="Hainaut M."/>
            <person name="Haridas S."/>
            <person name="Labutti K."/>
            <person name="Lindquist E."/>
            <person name="Lipzen A."/>
            <person name="Khouja H.-R."/>
            <person name="Murat C."/>
            <person name="Ohm R."/>
            <person name="Olson A."/>
            <person name="Spatafora J."/>
            <person name="Veneault-Fourrey C."/>
            <person name="Henrissat B."/>
            <person name="Grigoriev I."/>
            <person name="Martin F."/>
            <person name="Perotto S."/>
        </authorList>
    </citation>
    <scope>NUCLEOTIDE SEQUENCE [LARGE SCALE GENOMIC DNA]</scope>
    <source>
        <strain evidence="1 2">E</strain>
    </source>
</reference>
<name>A0A2J6SX43_9HELO</name>
<dbReference type="EMBL" id="KZ613856">
    <property type="protein sequence ID" value="PMD55233.1"/>
    <property type="molecule type" value="Genomic_DNA"/>
</dbReference>
<dbReference type="InParanoid" id="A0A2J6SX43"/>
<sequence length="112" mass="11914">MSIAMAAMAATASEQHLRAAVPLPLALQSDPYFKIGRPPATGHHMITWFLGVAVTEHGPGMLVSRNWGSAAGPLKCRGRLSLAGVAQGLCVSAFGFWARPRFGRRSLNTQVT</sequence>
<dbReference type="AlphaFoldDB" id="A0A2J6SX43"/>
<dbReference type="Proteomes" id="UP000235371">
    <property type="component" value="Unassembled WGS sequence"/>
</dbReference>
<organism evidence="1 2">
    <name type="scientific">Hyaloscypha bicolor E</name>
    <dbReference type="NCBI Taxonomy" id="1095630"/>
    <lineage>
        <taxon>Eukaryota</taxon>
        <taxon>Fungi</taxon>
        <taxon>Dikarya</taxon>
        <taxon>Ascomycota</taxon>
        <taxon>Pezizomycotina</taxon>
        <taxon>Leotiomycetes</taxon>
        <taxon>Helotiales</taxon>
        <taxon>Hyaloscyphaceae</taxon>
        <taxon>Hyaloscypha</taxon>
        <taxon>Hyaloscypha bicolor</taxon>
    </lineage>
</organism>
<proteinExistence type="predicted"/>
<dbReference type="RefSeq" id="XP_024732137.1">
    <property type="nucleotide sequence ID" value="XM_024870257.1"/>
</dbReference>
<protein>
    <submittedName>
        <fullName evidence="1">Uncharacterized protein</fullName>
    </submittedName>
</protein>
<dbReference type="GeneID" id="36578339"/>
<keyword evidence="2" id="KW-1185">Reference proteome</keyword>
<evidence type="ECO:0000313" key="2">
    <source>
        <dbReference type="Proteomes" id="UP000235371"/>
    </source>
</evidence>
<accession>A0A2J6SX43</accession>
<evidence type="ECO:0000313" key="1">
    <source>
        <dbReference type="EMBL" id="PMD55233.1"/>
    </source>
</evidence>
<gene>
    <name evidence="1" type="ORF">K444DRAFT_101205</name>
</gene>